<comment type="caution">
    <text evidence="1">The sequence shown here is derived from an EMBL/GenBank/DDBJ whole genome shotgun (WGS) entry which is preliminary data.</text>
</comment>
<reference evidence="1" key="1">
    <citation type="journal article" date="2023" name="Plant J.">
        <title>Genome sequences and population genomics provide insights into the demographic history, inbreeding, and mutation load of two 'living fossil' tree species of Dipteronia.</title>
        <authorList>
            <person name="Feng Y."/>
            <person name="Comes H.P."/>
            <person name="Chen J."/>
            <person name="Zhu S."/>
            <person name="Lu R."/>
            <person name="Zhang X."/>
            <person name="Li P."/>
            <person name="Qiu J."/>
            <person name="Olsen K.M."/>
            <person name="Qiu Y."/>
        </authorList>
    </citation>
    <scope>NUCLEOTIDE SEQUENCE</scope>
    <source>
        <strain evidence="1">KIB01</strain>
    </source>
</reference>
<accession>A0AAD9X3T2</accession>
<keyword evidence="2" id="KW-1185">Reference proteome</keyword>
<dbReference type="PANTHER" id="PTHR46890">
    <property type="entry name" value="NON-LTR RETROLELEMENT REVERSE TRANSCRIPTASE-LIKE PROTEIN-RELATED"/>
    <property type="match status" value="1"/>
</dbReference>
<dbReference type="AlphaFoldDB" id="A0AAD9X3T2"/>
<dbReference type="Proteomes" id="UP001280121">
    <property type="component" value="Unassembled WGS sequence"/>
</dbReference>
<evidence type="ECO:0000313" key="2">
    <source>
        <dbReference type="Proteomes" id="UP001280121"/>
    </source>
</evidence>
<gene>
    <name evidence="1" type="ORF">Ddye_012132</name>
</gene>
<dbReference type="EMBL" id="JANJYI010000004">
    <property type="protein sequence ID" value="KAK2652276.1"/>
    <property type="molecule type" value="Genomic_DNA"/>
</dbReference>
<proteinExistence type="predicted"/>
<dbReference type="PANTHER" id="PTHR46890:SF49">
    <property type="entry name" value="RNA-DIRECTED DNA POLYMERASE"/>
    <property type="match status" value="1"/>
</dbReference>
<dbReference type="InterPro" id="IPR052343">
    <property type="entry name" value="Retrotransposon-Effector_Assoc"/>
</dbReference>
<organism evidence="1 2">
    <name type="scientific">Dipteronia dyeriana</name>
    <dbReference type="NCBI Taxonomy" id="168575"/>
    <lineage>
        <taxon>Eukaryota</taxon>
        <taxon>Viridiplantae</taxon>
        <taxon>Streptophyta</taxon>
        <taxon>Embryophyta</taxon>
        <taxon>Tracheophyta</taxon>
        <taxon>Spermatophyta</taxon>
        <taxon>Magnoliopsida</taxon>
        <taxon>eudicotyledons</taxon>
        <taxon>Gunneridae</taxon>
        <taxon>Pentapetalae</taxon>
        <taxon>rosids</taxon>
        <taxon>malvids</taxon>
        <taxon>Sapindales</taxon>
        <taxon>Sapindaceae</taxon>
        <taxon>Hippocastanoideae</taxon>
        <taxon>Acereae</taxon>
        <taxon>Dipteronia</taxon>
    </lineage>
</organism>
<sequence>MEKMRVMRDLVRTSKPNLLFIQESKLNYFDSRITKSLKGSFLTKGVDVKAKGSAMGVITLWDEGPWIIEEIFTLFLIIVKEMVVLEMYVIKDLEVELAKLEECAATSGCSIGLRDKRSSVLIKLRKQIRLDEQKWKQSSRVKWLKDGDGNSKYFHILSNVRREANSLGNIVISGNYCKGPTQVREGVLSFFKDHFKRKVGFRPRWDGLPINQISEHERLNLEVVFSVDEVWKALSDCDGNKAPGPDGLNLNFIKANWEMIKGDFTNFFHAFYSDRSVIKDFNCNFIALILNVMVLVSMQDHRPISLVGSCYNVLANVLANRLNVVKDYVIGPTQMAFVKDRQIINSFVFAGELAHLIYNIRHFMKNMPSVGIKYMPRESNYFTDSLAKAASSGGMTRMPNGYQTGVHQCRDFLKTWETFGSRRSCLREARTKEELNKRIPAWVANRDPDCGDGEFYPDQECCMEIEKYPHTEGWFTLSDFCTGCARVPTRVVPRALRMSILESTSHELCTGLYPCNEDGCSRV</sequence>
<protein>
    <submittedName>
        <fullName evidence="1">Uncharacterized protein</fullName>
    </submittedName>
</protein>
<evidence type="ECO:0000313" key="1">
    <source>
        <dbReference type="EMBL" id="KAK2652276.1"/>
    </source>
</evidence>
<name>A0AAD9X3T2_9ROSI</name>